<keyword evidence="1" id="KW-0812">Transmembrane</keyword>
<organism evidence="2 3">
    <name type="scientific">Ignicoccus pacificus DSM 13166</name>
    <dbReference type="NCBI Taxonomy" id="940294"/>
    <lineage>
        <taxon>Archaea</taxon>
        <taxon>Thermoproteota</taxon>
        <taxon>Thermoprotei</taxon>
        <taxon>Desulfurococcales</taxon>
        <taxon>Desulfurococcaceae</taxon>
        <taxon>Ignicoccus</taxon>
    </lineage>
</organism>
<sequence>MNVAELLTLGIALLVGGVSESVARWLGLPGMVGPLVAGILLAGKIDLHPIAPLATLGGALLVFFAGVEEVGQSRMGYQSALRGLVILLVPTALFWLLVPQPRGLEAAIIASLPGVGVLAKLIKEKPGARMEDLLISLAFAEAVGIIVFSGFKGGAAEVALGVLVALVSLKLGEKALKTMLSFDDHAHSPSVVAATFLALLILISFIPELYGFSYVVLALALGIFMSDYLNERPWTKRRLKAISETFLEPLFFLSVGSGGLSLDPYPWLLGGMVIGTKILLSFLFFKDAKKALAGAVKGGADSALLLSSGLRGDLYSAPLVAIVLGALIPSLAFRGRMGSPLRLGELPLDPTYVEPWQKAEEALKVLSKERPAVPVVQGEKPIGWVSAIDLIVNPSATVEEVMEEGIPTFECSTPLWKVISSRWELGAPIIAVVENGKYRGFLNVYKLFEGK</sequence>
<feature type="transmembrane region" description="Helical" evidence="1">
    <location>
        <begin position="188"/>
        <end position="206"/>
    </location>
</feature>
<feature type="transmembrane region" description="Helical" evidence="1">
    <location>
        <begin position="104"/>
        <end position="122"/>
    </location>
</feature>
<evidence type="ECO:0000256" key="1">
    <source>
        <dbReference type="SAM" id="Phobius"/>
    </source>
</evidence>
<keyword evidence="1" id="KW-0472">Membrane</keyword>
<feature type="transmembrane region" description="Helical" evidence="1">
    <location>
        <begin position="315"/>
        <end position="333"/>
    </location>
</feature>
<proteinExistence type="predicted"/>
<keyword evidence="3" id="KW-1185">Reference proteome</keyword>
<accession>A0A977KBN1</accession>
<evidence type="ECO:0000313" key="3">
    <source>
        <dbReference type="Proteomes" id="UP001063698"/>
    </source>
</evidence>
<gene>
    <name evidence="2" type="ORF">IPA_02055</name>
</gene>
<dbReference type="InterPro" id="IPR046342">
    <property type="entry name" value="CBS_dom_sf"/>
</dbReference>
<feature type="transmembrane region" description="Helical" evidence="1">
    <location>
        <begin position="79"/>
        <end position="98"/>
    </location>
</feature>
<feature type="transmembrane region" description="Helical" evidence="1">
    <location>
        <begin position="47"/>
        <end position="67"/>
    </location>
</feature>
<reference evidence="2" key="1">
    <citation type="submission" date="2013-11" db="EMBL/GenBank/DDBJ databases">
        <title>Comparative genomics of Ignicoccus.</title>
        <authorList>
            <person name="Podar M."/>
        </authorList>
    </citation>
    <scope>NUCLEOTIDE SEQUENCE</scope>
    <source>
        <strain evidence="2">DSM 13166</strain>
    </source>
</reference>
<feature type="transmembrane region" description="Helical" evidence="1">
    <location>
        <begin position="267"/>
        <end position="285"/>
    </location>
</feature>
<protein>
    <submittedName>
        <fullName evidence="2">Uncharacterized protein</fullName>
    </submittedName>
</protein>
<dbReference type="Proteomes" id="UP001063698">
    <property type="component" value="Chromosome"/>
</dbReference>
<dbReference type="EMBL" id="CP006868">
    <property type="protein sequence ID" value="UXD22138.1"/>
    <property type="molecule type" value="Genomic_DNA"/>
</dbReference>
<keyword evidence="1" id="KW-1133">Transmembrane helix</keyword>
<dbReference type="InterPro" id="IPR038770">
    <property type="entry name" value="Na+/solute_symporter_sf"/>
</dbReference>
<dbReference type="SUPFAM" id="SSF54631">
    <property type="entry name" value="CBS-domain pair"/>
    <property type="match status" value="1"/>
</dbReference>
<evidence type="ECO:0000313" key="2">
    <source>
        <dbReference type="EMBL" id="UXD22138.1"/>
    </source>
</evidence>
<dbReference type="Gene3D" id="1.20.1530.20">
    <property type="match status" value="1"/>
</dbReference>
<name>A0A977KBN1_9CREN</name>
<dbReference type="Gene3D" id="3.10.580.10">
    <property type="entry name" value="CBS-domain"/>
    <property type="match status" value="1"/>
</dbReference>
<dbReference type="AlphaFoldDB" id="A0A977KBN1"/>
<feature type="transmembrane region" description="Helical" evidence="1">
    <location>
        <begin position="212"/>
        <end position="229"/>
    </location>
</feature>
<dbReference type="KEGG" id="ipc:IPA_02055"/>